<reference evidence="1" key="1">
    <citation type="submission" date="2022-05" db="EMBL/GenBank/DDBJ databases">
        <title>Description of a novel species of Leclercia; Leclercia tamurae and the Proposal for a Novel Genus Silvania gen. nov. Containing Two Novel Species Silvania hatchlandensis sp. nov. and Silvania confinis sp. nov. Isolated from the Rhizosphere of Oak.</title>
        <authorList>
            <person name="Maddock D.W."/>
            <person name="Brady C.L."/>
            <person name="Denman S."/>
            <person name="Arnold D."/>
        </authorList>
    </citation>
    <scope>NUCLEOTIDE SEQUENCE</scope>
    <source>
        <strain evidence="1">H4N4</strain>
    </source>
</reference>
<protein>
    <submittedName>
        <fullName evidence="1">YjeJ family protein</fullName>
    </submittedName>
</protein>
<dbReference type="RefSeq" id="WP_271267864.1">
    <property type="nucleotide sequence ID" value="NZ_JAMGZJ010000075.1"/>
</dbReference>
<dbReference type="Proteomes" id="UP001061282">
    <property type="component" value="Unassembled WGS sequence"/>
</dbReference>
<proteinExistence type="predicted"/>
<keyword evidence="2" id="KW-1185">Reference proteome</keyword>
<accession>A0A9J6QIV9</accession>
<evidence type="ECO:0000313" key="1">
    <source>
        <dbReference type="EMBL" id="MCU6669294.1"/>
    </source>
</evidence>
<comment type="caution">
    <text evidence="1">The sequence shown here is derived from an EMBL/GenBank/DDBJ whole genome shotgun (WGS) entry which is preliminary data.</text>
</comment>
<dbReference type="EMBL" id="JAMGZJ010000075">
    <property type="protein sequence ID" value="MCU6669294.1"/>
    <property type="molecule type" value="Genomic_DNA"/>
</dbReference>
<dbReference type="InterPro" id="IPR031810">
    <property type="entry name" value="YjeJ-like"/>
</dbReference>
<dbReference type="AlphaFoldDB" id="A0A9J6QIV9"/>
<sequence length="285" mass="32834">MEIKGLNTAPIKQGERLFVMTLKVKDSNNNDRILFMQISTLVDFLILLRNRMSQVMQRLQERGEDYKAILMASAESLTKNIPEIVQEEVMQPDPGNLIMSMAPKLDDERFTLITVLNNQHIVTLEIDDSQVEFIIMAIIKAIEVSNDKEAQQTIGAVLDFLMLYNVDLENHENLRYREVKHEPWKESLFSNYMAVLYCYDTEEGKKVLAGAVIKTNTPANTPETENIIQRVAMLTQTIKEIHEKYKTYQVFSRIIPSEPLKTLSKDHCLKALHSFCLEMQGHLTK</sequence>
<evidence type="ECO:0000313" key="2">
    <source>
        <dbReference type="Proteomes" id="UP001061282"/>
    </source>
</evidence>
<organism evidence="1 2">
    <name type="scientific">Silvania confinis</name>
    <dbReference type="NCBI Taxonomy" id="2926470"/>
    <lineage>
        <taxon>Bacteria</taxon>
        <taxon>Pseudomonadati</taxon>
        <taxon>Pseudomonadota</taxon>
        <taxon>Gammaproteobacteria</taxon>
        <taxon>Enterobacterales</taxon>
        <taxon>Enterobacteriaceae</taxon>
        <taxon>Silvania</taxon>
    </lineage>
</organism>
<dbReference type="Pfam" id="PF15922">
    <property type="entry name" value="YjeJ"/>
    <property type="match status" value="1"/>
</dbReference>
<name>A0A9J6QIV9_9ENTR</name>
<gene>
    <name evidence="1" type="ORF">M8013_11100</name>
</gene>